<dbReference type="SMART" id="SM00326">
    <property type="entry name" value="SH3"/>
    <property type="match status" value="1"/>
</dbReference>
<reference evidence="5" key="1">
    <citation type="submission" date="2014-08" db="EMBL/GenBank/DDBJ databases">
        <authorList>
            <person name="Sharma Rahul"/>
            <person name="Thines Marco"/>
        </authorList>
    </citation>
    <scope>NUCLEOTIDE SEQUENCE</scope>
</reference>
<dbReference type="InterPro" id="IPR036028">
    <property type="entry name" value="SH3-like_dom_sf"/>
</dbReference>
<protein>
    <submittedName>
        <fullName evidence="5">Drebrins and related actin binding proteins</fullName>
    </submittedName>
</protein>
<feature type="region of interest" description="Disordered" evidence="3">
    <location>
        <begin position="96"/>
        <end position="195"/>
    </location>
</feature>
<dbReference type="AlphaFoldDB" id="A0A0F7SI92"/>
<dbReference type="Gene3D" id="2.30.30.40">
    <property type="entry name" value="SH3 Domains"/>
    <property type="match status" value="1"/>
</dbReference>
<dbReference type="EMBL" id="LN483345">
    <property type="protein sequence ID" value="CDZ98676.1"/>
    <property type="molecule type" value="Genomic_DNA"/>
</dbReference>
<feature type="domain" description="SH3" evidence="4">
    <location>
        <begin position="36"/>
        <end position="95"/>
    </location>
</feature>
<feature type="compositionally biased region" description="Polar residues" evidence="3">
    <location>
        <begin position="146"/>
        <end position="156"/>
    </location>
</feature>
<organism evidence="5">
    <name type="scientific">Phaffia rhodozyma</name>
    <name type="common">Yeast</name>
    <name type="synonym">Xanthophyllomyces dendrorhous</name>
    <dbReference type="NCBI Taxonomy" id="264483"/>
    <lineage>
        <taxon>Eukaryota</taxon>
        <taxon>Fungi</taxon>
        <taxon>Dikarya</taxon>
        <taxon>Basidiomycota</taxon>
        <taxon>Agaricomycotina</taxon>
        <taxon>Tremellomycetes</taxon>
        <taxon>Cystofilobasidiales</taxon>
        <taxon>Mrakiaceae</taxon>
        <taxon>Phaffia</taxon>
    </lineage>
</organism>
<evidence type="ECO:0000313" key="5">
    <source>
        <dbReference type="EMBL" id="CDZ98676.1"/>
    </source>
</evidence>
<proteinExistence type="predicted"/>
<evidence type="ECO:0000259" key="4">
    <source>
        <dbReference type="PROSITE" id="PS50002"/>
    </source>
</evidence>
<dbReference type="PROSITE" id="PS50002">
    <property type="entry name" value="SH3"/>
    <property type="match status" value="1"/>
</dbReference>
<accession>A0A0F7SI92</accession>
<evidence type="ECO:0000256" key="1">
    <source>
        <dbReference type="ARBA" id="ARBA00022443"/>
    </source>
</evidence>
<dbReference type="Pfam" id="PF14604">
    <property type="entry name" value="SH3_9"/>
    <property type="match status" value="1"/>
</dbReference>
<sequence>MSGSVIEKSARVAADLQDLQQMGFLDKAKVDVIIESLPILGQANWAWDARAADEITFSEDASIVILKRDGEWWTGMREDGTTGLFPHNYVKILPYPPVQTNQPQPRLPSRTPSANATAISPPSYKLPPTLPRANSNSTTRPPPTRGASSLDTSTGAELNGPRDYKATPLKPAYVPSLKDRGESLWKSTGLGKKSG</sequence>
<evidence type="ECO:0000256" key="3">
    <source>
        <dbReference type="SAM" id="MobiDB-lite"/>
    </source>
</evidence>
<dbReference type="SUPFAM" id="SSF50044">
    <property type="entry name" value="SH3-domain"/>
    <property type="match status" value="1"/>
</dbReference>
<dbReference type="InterPro" id="IPR001452">
    <property type="entry name" value="SH3_domain"/>
</dbReference>
<evidence type="ECO:0000256" key="2">
    <source>
        <dbReference type="PROSITE-ProRule" id="PRU00192"/>
    </source>
</evidence>
<name>A0A0F7SI92_PHARH</name>
<feature type="compositionally biased region" description="Polar residues" evidence="3">
    <location>
        <begin position="98"/>
        <end position="120"/>
    </location>
</feature>
<dbReference type="CDD" id="cd00174">
    <property type="entry name" value="SH3"/>
    <property type="match status" value="1"/>
</dbReference>
<keyword evidence="1 2" id="KW-0728">SH3 domain</keyword>